<feature type="transmembrane region" description="Helical" evidence="1">
    <location>
        <begin position="18"/>
        <end position="36"/>
    </location>
</feature>
<evidence type="ECO:0000313" key="2">
    <source>
        <dbReference type="EMBL" id="PSL49402.1"/>
    </source>
</evidence>
<dbReference type="EMBL" id="PYAW01000001">
    <property type="protein sequence ID" value="PSL49402.1"/>
    <property type="molecule type" value="Genomic_DNA"/>
</dbReference>
<name>A0A2P8HT80_CHINA</name>
<organism evidence="2 3">
    <name type="scientific">Chitinophaga niastensis</name>
    <dbReference type="NCBI Taxonomy" id="536980"/>
    <lineage>
        <taxon>Bacteria</taxon>
        <taxon>Pseudomonadati</taxon>
        <taxon>Bacteroidota</taxon>
        <taxon>Chitinophagia</taxon>
        <taxon>Chitinophagales</taxon>
        <taxon>Chitinophagaceae</taxon>
        <taxon>Chitinophaga</taxon>
    </lineage>
</organism>
<protein>
    <submittedName>
        <fullName evidence="2">Uncharacterized protein</fullName>
    </submittedName>
</protein>
<comment type="caution">
    <text evidence="2">The sequence shown here is derived from an EMBL/GenBank/DDBJ whole genome shotgun (WGS) entry which is preliminary data.</text>
</comment>
<dbReference type="AlphaFoldDB" id="A0A2P8HT80"/>
<gene>
    <name evidence="2" type="ORF">CLV51_101734</name>
</gene>
<reference evidence="2 3" key="1">
    <citation type="submission" date="2018-03" db="EMBL/GenBank/DDBJ databases">
        <title>Genomic Encyclopedia of Archaeal and Bacterial Type Strains, Phase II (KMG-II): from individual species to whole genera.</title>
        <authorList>
            <person name="Goeker M."/>
        </authorList>
    </citation>
    <scope>NUCLEOTIDE SEQUENCE [LARGE SCALE GENOMIC DNA]</scope>
    <source>
        <strain evidence="2 3">DSM 24859</strain>
    </source>
</reference>
<proteinExistence type="predicted"/>
<keyword evidence="1" id="KW-1133">Transmembrane helix</keyword>
<keyword evidence="1" id="KW-0812">Transmembrane</keyword>
<dbReference type="Proteomes" id="UP000240971">
    <property type="component" value="Unassembled WGS sequence"/>
</dbReference>
<accession>A0A2P8HT80</accession>
<keyword evidence="3" id="KW-1185">Reference proteome</keyword>
<evidence type="ECO:0000313" key="3">
    <source>
        <dbReference type="Proteomes" id="UP000240971"/>
    </source>
</evidence>
<sequence>MLNYIRVKLHHSYRQKMLTGMFIDYMVVFIFFLAMADV</sequence>
<evidence type="ECO:0000256" key="1">
    <source>
        <dbReference type="SAM" id="Phobius"/>
    </source>
</evidence>
<keyword evidence="1" id="KW-0472">Membrane</keyword>